<dbReference type="Proteomes" id="UP001589828">
    <property type="component" value="Unassembled WGS sequence"/>
</dbReference>
<comment type="caution">
    <text evidence="1">The sequence shown here is derived from an EMBL/GenBank/DDBJ whole genome shotgun (WGS) entry which is preliminary data.</text>
</comment>
<organism evidence="1 2">
    <name type="scientific">Mucilaginibacter angelicae</name>
    <dbReference type="NCBI Taxonomy" id="869718"/>
    <lineage>
        <taxon>Bacteria</taxon>
        <taxon>Pseudomonadati</taxon>
        <taxon>Bacteroidota</taxon>
        <taxon>Sphingobacteriia</taxon>
        <taxon>Sphingobacteriales</taxon>
        <taxon>Sphingobacteriaceae</taxon>
        <taxon>Mucilaginibacter</taxon>
    </lineage>
</organism>
<proteinExistence type="predicted"/>
<gene>
    <name evidence="1" type="ORF">ACFFGT_13635</name>
</gene>
<name>A0ABV6L717_9SPHI</name>
<dbReference type="RefSeq" id="WP_377023091.1">
    <property type="nucleotide sequence ID" value="NZ_JBHLTS010000022.1"/>
</dbReference>
<evidence type="ECO:0000313" key="2">
    <source>
        <dbReference type="Proteomes" id="UP001589828"/>
    </source>
</evidence>
<sequence>MKEHILNTVAIDADKNAEKYGHKTNTVNRLTKLNRKLEPGGGCTPARS</sequence>
<protein>
    <submittedName>
        <fullName evidence="1">Uncharacterized protein</fullName>
    </submittedName>
</protein>
<dbReference type="EMBL" id="JBHLTS010000022">
    <property type="protein sequence ID" value="MFC0515255.1"/>
    <property type="molecule type" value="Genomic_DNA"/>
</dbReference>
<accession>A0ABV6L717</accession>
<evidence type="ECO:0000313" key="1">
    <source>
        <dbReference type="EMBL" id="MFC0515255.1"/>
    </source>
</evidence>
<keyword evidence="2" id="KW-1185">Reference proteome</keyword>
<reference evidence="1 2" key="1">
    <citation type="submission" date="2024-09" db="EMBL/GenBank/DDBJ databases">
        <authorList>
            <person name="Sun Q."/>
            <person name="Mori K."/>
        </authorList>
    </citation>
    <scope>NUCLEOTIDE SEQUENCE [LARGE SCALE GENOMIC DNA]</scope>
    <source>
        <strain evidence="1 2">NCAIM B.02415</strain>
    </source>
</reference>